<comment type="caution">
    <text evidence="2">The sequence shown here is derived from an EMBL/GenBank/DDBJ whole genome shotgun (WGS) entry which is preliminary data.</text>
</comment>
<dbReference type="OrthoDB" id="8963429at2759"/>
<name>A0A9Q1B7I2_9SAUR</name>
<keyword evidence="3" id="KW-1185">Reference proteome</keyword>
<evidence type="ECO:0000256" key="1">
    <source>
        <dbReference type="SAM" id="MobiDB-lite"/>
    </source>
</evidence>
<accession>A0A9Q1B7I2</accession>
<proteinExistence type="predicted"/>
<evidence type="ECO:0008006" key="4">
    <source>
        <dbReference type="Google" id="ProtNLM"/>
    </source>
</evidence>
<evidence type="ECO:0000313" key="2">
    <source>
        <dbReference type="EMBL" id="KAJ7342176.1"/>
    </source>
</evidence>
<dbReference type="Proteomes" id="UP001142489">
    <property type="component" value="Unassembled WGS sequence"/>
</dbReference>
<protein>
    <recommendedName>
        <fullName evidence="4">GIY-YIG domain-containing protein</fullName>
    </recommendedName>
</protein>
<gene>
    <name evidence="2" type="ORF">JRQ81_009435</name>
</gene>
<feature type="non-terminal residue" evidence="2">
    <location>
        <position position="1"/>
    </location>
</feature>
<dbReference type="EMBL" id="JAPFRF010000002">
    <property type="protein sequence ID" value="KAJ7342176.1"/>
    <property type="molecule type" value="Genomic_DNA"/>
</dbReference>
<evidence type="ECO:0000313" key="3">
    <source>
        <dbReference type="Proteomes" id="UP001142489"/>
    </source>
</evidence>
<sequence length="138" mass="16081">RTNRNCEAEFLNTELSHLNWTLQANDYSKNKIKRDTKLKKQHQTEEEKQPPTNKVFLPYIKGVSMDKVLKKHNLQTVFRPTTKIQQMLQLAKDKRNPLATAGVYRIPCSCGHVYIGNTKHSIQTTIKEHEGHCRLKQL</sequence>
<dbReference type="PANTHER" id="PTHR21301">
    <property type="entry name" value="REVERSE TRANSCRIPTASE"/>
    <property type="match status" value="1"/>
</dbReference>
<feature type="region of interest" description="Disordered" evidence="1">
    <location>
        <begin position="33"/>
        <end position="52"/>
    </location>
</feature>
<reference evidence="2" key="1">
    <citation type="journal article" date="2023" name="DNA Res.">
        <title>Chromosome-level genome assembly of Phrynocephalus forsythii using third-generation DNA sequencing and Hi-C analysis.</title>
        <authorList>
            <person name="Qi Y."/>
            <person name="Zhao W."/>
            <person name="Zhao Y."/>
            <person name="Niu C."/>
            <person name="Cao S."/>
            <person name="Zhang Y."/>
        </authorList>
    </citation>
    <scope>NUCLEOTIDE SEQUENCE</scope>
    <source>
        <tissue evidence="2">Muscle</tissue>
    </source>
</reference>
<dbReference type="AlphaFoldDB" id="A0A9Q1B7I2"/>
<dbReference type="PANTHER" id="PTHR21301:SF11">
    <property type="entry name" value="GIY-YIG DOMAIN-CONTAINING PROTEIN"/>
    <property type="match status" value="1"/>
</dbReference>
<organism evidence="2 3">
    <name type="scientific">Phrynocephalus forsythii</name>
    <dbReference type="NCBI Taxonomy" id="171643"/>
    <lineage>
        <taxon>Eukaryota</taxon>
        <taxon>Metazoa</taxon>
        <taxon>Chordata</taxon>
        <taxon>Craniata</taxon>
        <taxon>Vertebrata</taxon>
        <taxon>Euteleostomi</taxon>
        <taxon>Lepidosauria</taxon>
        <taxon>Squamata</taxon>
        <taxon>Bifurcata</taxon>
        <taxon>Unidentata</taxon>
        <taxon>Episquamata</taxon>
        <taxon>Toxicofera</taxon>
        <taxon>Iguania</taxon>
        <taxon>Acrodonta</taxon>
        <taxon>Agamidae</taxon>
        <taxon>Agaminae</taxon>
        <taxon>Phrynocephalus</taxon>
    </lineage>
</organism>